<evidence type="ECO:0000256" key="1">
    <source>
        <dbReference type="SAM" id="MobiDB-lite"/>
    </source>
</evidence>
<protein>
    <submittedName>
        <fullName evidence="2">Disulfide bond formation protein DsbA</fullName>
    </submittedName>
</protein>
<dbReference type="Proteomes" id="UP000292452">
    <property type="component" value="Unassembled WGS sequence"/>
</dbReference>
<organism evidence="2 3">
    <name type="scientific">Streptomyces kasugaensis</name>
    <dbReference type="NCBI Taxonomy" id="1946"/>
    <lineage>
        <taxon>Bacteria</taxon>
        <taxon>Bacillati</taxon>
        <taxon>Actinomycetota</taxon>
        <taxon>Actinomycetes</taxon>
        <taxon>Kitasatosporales</taxon>
        <taxon>Streptomycetaceae</taxon>
        <taxon>Streptomyces</taxon>
    </lineage>
</organism>
<feature type="region of interest" description="Disordered" evidence="1">
    <location>
        <begin position="209"/>
        <end position="232"/>
    </location>
</feature>
<dbReference type="RefSeq" id="WP_131121897.1">
    <property type="nucleotide sequence ID" value="NZ_SIXH01000005.1"/>
</dbReference>
<sequence length="232" mass="25229">MTAEDLRNAPRPGARTVDVWFDPACPYTWLTARWLREAARVRPLELRWHLMSLTLLNEGRDDDPEGDPDGYLMVPVRIGTAVRRHHGQEALARFHASLWADLGSPRERGGNSRKWINDPALALTDAGLPTELAAAGTSTAYDGELRASHAEAVRILGPRPGTPVVTVGDPSEPHRPPLAFFGPVISRVPKGEEAGRLWDGTLLVSGTPGFHELRGRPADPDPDVTGRDVGPA</sequence>
<dbReference type="InterPro" id="IPR036249">
    <property type="entry name" value="Thioredoxin-like_sf"/>
</dbReference>
<name>A0A4Q9I3W4_STRKA</name>
<dbReference type="AlphaFoldDB" id="A0A4Q9I3W4"/>
<dbReference type="EMBL" id="SIXH01000005">
    <property type="protein sequence ID" value="TBO61460.1"/>
    <property type="molecule type" value="Genomic_DNA"/>
</dbReference>
<dbReference type="Pfam" id="PF22234">
    <property type="entry name" value="Rv2466c-like"/>
    <property type="match status" value="1"/>
</dbReference>
<gene>
    <name evidence="2" type="ORF">EYS09_01150</name>
</gene>
<dbReference type="CDD" id="cd02972">
    <property type="entry name" value="DsbA_family"/>
    <property type="match status" value="1"/>
</dbReference>
<evidence type="ECO:0000313" key="2">
    <source>
        <dbReference type="EMBL" id="TBO61460.1"/>
    </source>
</evidence>
<dbReference type="InterPro" id="IPR053977">
    <property type="entry name" value="Rv2466c-like"/>
</dbReference>
<comment type="caution">
    <text evidence="2">The sequence shown here is derived from an EMBL/GenBank/DDBJ whole genome shotgun (WGS) entry which is preliminary data.</text>
</comment>
<keyword evidence="3" id="KW-1185">Reference proteome</keyword>
<evidence type="ECO:0000313" key="3">
    <source>
        <dbReference type="Proteomes" id="UP000292452"/>
    </source>
</evidence>
<dbReference type="SUPFAM" id="SSF52833">
    <property type="entry name" value="Thioredoxin-like"/>
    <property type="match status" value="1"/>
</dbReference>
<proteinExistence type="predicted"/>
<accession>A0A4Q9I3W4</accession>
<dbReference type="Gene3D" id="3.40.30.10">
    <property type="entry name" value="Glutaredoxin"/>
    <property type="match status" value="1"/>
</dbReference>
<reference evidence="2 3" key="1">
    <citation type="submission" date="2019-02" db="EMBL/GenBank/DDBJ databases">
        <title>Draft Genome Sequence of Streptomyces sp. AM-2504, identified by 16S rRNA comparative analysis as a Streptomyces Kasugaensis strain.</title>
        <authorList>
            <person name="Napolioni V."/>
            <person name="Giuliodori A.M."/>
            <person name="Spurio R."/>
            <person name="Fabbretti A."/>
        </authorList>
    </citation>
    <scope>NUCLEOTIDE SEQUENCE [LARGE SCALE GENOMIC DNA]</scope>
    <source>
        <strain evidence="2 3">AM-2504</strain>
    </source>
</reference>